<evidence type="ECO:0000259" key="1">
    <source>
        <dbReference type="Pfam" id="PF13676"/>
    </source>
</evidence>
<dbReference type="Gene3D" id="3.40.50.9200">
    <property type="entry name" value="Hypothetical protein MTH538"/>
    <property type="match status" value="1"/>
</dbReference>
<sequence length="129" mass="15049">MIKIQVFLSYKWEDRSYADGMDGLLKNPNNRYRHLTDRERQDLRNKGENAWKKYLRDKIRDCDALICLIGKDTYNATGVIYELSVATSLGIKIIPVRIPNMHGNTPNIINKLKILNWNAKEINDELSKK</sequence>
<feature type="domain" description="TIR" evidence="1">
    <location>
        <begin position="6"/>
        <end position="117"/>
    </location>
</feature>
<accession>A0A0F9IDD6</accession>
<dbReference type="InterPro" id="IPR036490">
    <property type="entry name" value="ThsB_TIR-like_sf"/>
</dbReference>
<dbReference type="EMBL" id="LAZR01021423">
    <property type="protein sequence ID" value="KKL85382.1"/>
    <property type="molecule type" value="Genomic_DNA"/>
</dbReference>
<proteinExistence type="predicted"/>
<name>A0A0F9IDD6_9ZZZZ</name>
<dbReference type="GO" id="GO:0007165">
    <property type="term" value="P:signal transduction"/>
    <property type="evidence" value="ECO:0007669"/>
    <property type="project" value="InterPro"/>
</dbReference>
<dbReference type="AlphaFoldDB" id="A0A0F9IDD6"/>
<dbReference type="Pfam" id="PF13676">
    <property type="entry name" value="TIR_2"/>
    <property type="match status" value="1"/>
</dbReference>
<dbReference type="SUPFAM" id="SSF52200">
    <property type="entry name" value="Toll/Interleukin receptor TIR domain"/>
    <property type="match status" value="1"/>
</dbReference>
<reference evidence="2" key="1">
    <citation type="journal article" date="2015" name="Nature">
        <title>Complex archaea that bridge the gap between prokaryotes and eukaryotes.</title>
        <authorList>
            <person name="Spang A."/>
            <person name="Saw J.H."/>
            <person name="Jorgensen S.L."/>
            <person name="Zaremba-Niedzwiedzka K."/>
            <person name="Martijn J."/>
            <person name="Lind A.E."/>
            <person name="van Eijk R."/>
            <person name="Schleper C."/>
            <person name="Guy L."/>
            <person name="Ettema T.J."/>
        </authorList>
    </citation>
    <scope>NUCLEOTIDE SEQUENCE</scope>
</reference>
<comment type="caution">
    <text evidence="2">The sequence shown here is derived from an EMBL/GenBank/DDBJ whole genome shotgun (WGS) entry which is preliminary data.</text>
</comment>
<evidence type="ECO:0000313" key="2">
    <source>
        <dbReference type="EMBL" id="KKL85382.1"/>
    </source>
</evidence>
<organism evidence="2">
    <name type="scientific">marine sediment metagenome</name>
    <dbReference type="NCBI Taxonomy" id="412755"/>
    <lineage>
        <taxon>unclassified sequences</taxon>
        <taxon>metagenomes</taxon>
        <taxon>ecological metagenomes</taxon>
    </lineage>
</organism>
<dbReference type="InterPro" id="IPR000157">
    <property type="entry name" value="TIR_dom"/>
</dbReference>
<protein>
    <recommendedName>
        <fullName evidence="1">TIR domain-containing protein</fullName>
    </recommendedName>
</protein>
<dbReference type="InterPro" id="IPR035897">
    <property type="entry name" value="Toll_tir_struct_dom_sf"/>
</dbReference>
<gene>
    <name evidence="2" type="ORF">LCGC14_1955300</name>
</gene>